<dbReference type="CDD" id="cd09859">
    <property type="entry name" value="PIN_53EXO"/>
    <property type="match status" value="1"/>
</dbReference>
<dbReference type="InterPro" id="IPR029060">
    <property type="entry name" value="PIN-like_dom_sf"/>
</dbReference>
<evidence type="ECO:0000256" key="3">
    <source>
        <dbReference type="ARBA" id="ARBA00023125"/>
    </source>
</evidence>
<dbReference type="InterPro" id="IPR020045">
    <property type="entry name" value="DNA_polI_H3TH"/>
</dbReference>
<sequence>MLKEDNHLLIVDGMALLFRSFFATSVYGNFMVNSKGIPTNAVNGLLKHLIAAIEYVKPSHVVCCWDMGSKTYRNNIFSNYKANRPEAPIELQPQFDLAKEVVKALDIPNIGLEGYEADDCIGTLTKTFEADMRITILTGDRDILQLLNDQVNVLIFQKGIGNYKHYTKQLFQQEFEIEPEMLIDVKALMGDSSDNYPGVKGIGEKTAYKLVSKYKSISSLLDNIDELTKGQRTKIENDLEMLHLSKQLAEINCQAPIECNLENAQLTINEEKAFSMIEDHELKGIQNLLKNITSVREAI</sequence>
<keyword evidence="3" id="KW-0238">DNA-binding</keyword>
<accession>A0ABT9Z1L4</accession>
<keyword evidence="2" id="KW-0378">Hydrolase</keyword>
<protein>
    <recommendedName>
        <fullName evidence="5">5'-3' exonuclease</fullName>
    </recommendedName>
</protein>
<keyword evidence="8" id="KW-1185">Reference proteome</keyword>
<evidence type="ECO:0000259" key="6">
    <source>
        <dbReference type="SMART" id="SM00475"/>
    </source>
</evidence>
<proteinExistence type="predicted"/>
<name>A0ABT9Z1L4_9BACI</name>
<dbReference type="Pfam" id="PF02739">
    <property type="entry name" value="5_3_exonuc_N"/>
    <property type="match status" value="1"/>
</dbReference>
<evidence type="ECO:0000256" key="5">
    <source>
        <dbReference type="ARBA" id="ARBA00050026"/>
    </source>
</evidence>
<gene>
    <name evidence="7" type="ORF">J2S02_001514</name>
</gene>
<evidence type="ECO:0000256" key="1">
    <source>
        <dbReference type="ARBA" id="ARBA00022722"/>
    </source>
</evidence>
<dbReference type="Proteomes" id="UP001232245">
    <property type="component" value="Unassembled WGS sequence"/>
</dbReference>
<keyword evidence="7" id="KW-0269">Exonuclease</keyword>
<dbReference type="EMBL" id="JAUSTZ010000002">
    <property type="protein sequence ID" value="MDQ0225185.1"/>
    <property type="molecule type" value="Genomic_DNA"/>
</dbReference>
<dbReference type="InterPro" id="IPR002421">
    <property type="entry name" value="5-3_exonuclease"/>
</dbReference>
<organism evidence="7 8">
    <name type="scientific">Metabacillus niabensis</name>
    <dbReference type="NCBI Taxonomy" id="324854"/>
    <lineage>
        <taxon>Bacteria</taxon>
        <taxon>Bacillati</taxon>
        <taxon>Bacillota</taxon>
        <taxon>Bacilli</taxon>
        <taxon>Bacillales</taxon>
        <taxon>Bacillaceae</taxon>
        <taxon>Metabacillus</taxon>
    </lineage>
</organism>
<evidence type="ECO:0000313" key="8">
    <source>
        <dbReference type="Proteomes" id="UP001232245"/>
    </source>
</evidence>
<dbReference type="Gene3D" id="1.10.150.20">
    <property type="entry name" value="5' to 3' exonuclease, C-terminal subdomain"/>
    <property type="match status" value="1"/>
</dbReference>
<evidence type="ECO:0000313" key="7">
    <source>
        <dbReference type="EMBL" id="MDQ0225185.1"/>
    </source>
</evidence>
<dbReference type="InterPro" id="IPR038969">
    <property type="entry name" value="FEN"/>
</dbReference>
<dbReference type="SMART" id="SM00475">
    <property type="entry name" value="53EXOc"/>
    <property type="match status" value="1"/>
</dbReference>
<evidence type="ECO:0000256" key="2">
    <source>
        <dbReference type="ARBA" id="ARBA00022801"/>
    </source>
</evidence>
<dbReference type="InterPro" id="IPR008918">
    <property type="entry name" value="HhH2"/>
</dbReference>
<dbReference type="InterPro" id="IPR020046">
    <property type="entry name" value="5-3_exonucl_a-hlix_arch_N"/>
</dbReference>
<dbReference type="SMART" id="SM00279">
    <property type="entry name" value="HhH2"/>
    <property type="match status" value="1"/>
</dbReference>
<dbReference type="SUPFAM" id="SSF88723">
    <property type="entry name" value="PIN domain-like"/>
    <property type="match status" value="1"/>
</dbReference>
<reference evidence="7 8" key="1">
    <citation type="submission" date="2023-07" db="EMBL/GenBank/DDBJ databases">
        <title>Genomic Encyclopedia of Type Strains, Phase IV (KMG-IV): sequencing the most valuable type-strain genomes for metagenomic binning, comparative biology and taxonomic classification.</title>
        <authorList>
            <person name="Goeker M."/>
        </authorList>
    </citation>
    <scope>NUCLEOTIDE SEQUENCE [LARGE SCALE GENOMIC DNA]</scope>
    <source>
        <strain evidence="7 8">DSM 17723</strain>
    </source>
</reference>
<dbReference type="GO" id="GO:0004527">
    <property type="term" value="F:exonuclease activity"/>
    <property type="evidence" value="ECO:0007669"/>
    <property type="project" value="UniProtKB-KW"/>
</dbReference>
<evidence type="ECO:0000256" key="4">
    <source>
        <dbReference type="ARBA" id="ARBA00049957"/>
    </source>
</evidence>
<dbReference type="Pfam" id="PF01367">
    <property type="entry name" value="5_3_exonuc"/>
    <property type="match status" value="1"/>
</dbReference>
<dbReference type="PANTHER" id="PTHR42646">
    <property type="entry name" value="FLAP ENDONUCLEASE XNI"/>
    <property type="match status" value="1"/>
</dbReference>
<dbReference type="Gene3D" id="3.40.50.1010">
    <property type="entry name" value="5'-nuclease"/>
    <property type="match status" value="1"/>
</dbReference>
<dbReference type="PANTHER" id="PTHR42646:SF2">
    <property type="entry name" value="5'-3' EXONUCLEASE FAMILY PROTEIN"/>
    <property type="match status" value="1"/>
</dbReference>
<dbReference type="CDD" id="cd09898">
    <property type="entry name" value="H3TH_53EXO"/>
    <property type="match status" value="1"/>
</dbReference>
<dbReference type="SUPFAM" id="SSF47807">
    <property type="entry name" value="5' to 3' exonuclease, C-terminal subdomain"/>
    <property type="match status" value="1"/>
</dbReference>
<keyword evidence="1" id="KW-0540">Nuclease</keyword>
<comment type="caution">
    <text evidence="7">The sequence shown here is derived from an EMBL/GenBank/DDBJ whole genome shotgun (WGS) entry which is preliminary data.</text>
</comment>
<dbReference type="RefSeq" id="WP_095301315.1">
    <property type="nucleotide sequence ID" value="NZ_CADEPK010000409.1"/>
</dbReference>
<feature type="domain" description="5'-3' exonuclease" evidence="6">
    <location>
        <begin position="6"/>
        <end position="267"/>
    </location>
</feature>
<dbReference type="InterPro" id="IPR036279">
    <property type="entry name" value="5-3_exonuclease_C_sf"/>
</dbReference>
<comment type="function">
    <text evidence="4">5'-3' exonuclease acting preferentially on double-stranded DNA.</text>
</comment>